<dbReference type="Ensembl" id="ENSFCTT00005007109.1">
    <property type="protein sequence ID" value="ENSFCTP00005004564.1"/>
    <property type="gene ID" value="ENSFCTG00005002612.1"/>
</dbReference>
<keyword evidence="5" id="KW-1185">Reference proteome</keyword>
<proteinExistence type="predicted"/>
<evidence type="ECO:0000259" key="3">
    <source>
        <dbReference type="PROSITE" id="PS51229"/>
    </source>
</evidence>
<dbReference type="GeneTree" id="ENSGT00940000156935"/>
<evidence type="ECO:0000313" key="5">
    <source>
        <dbReference type="Proteomes" id="UP000823872"/>
    </source>
</evidence>
<feature type="region of interest" description="Disordered" evidence="2">
    <location>
        <begin position="1"/>
        <end position="23"/>
    </location>
</feature>
<reference evidence="4" key="2">
    <citation type="submission" date="2025-08" db="UniProtKB">
        <authorList>
            <consortium name="Ensembl"/>
        </authorList>
    </citation>
    <scope>IDENTIFICATION</scope>
    <source>
        <strain evidence="4">breed Abyssinian</strain>
    </source>
</reference>
<dbReference type="Proteomes" id="UP000823872">
    <property type="component" value="Chromosome B1"/>
</dbReference>
<accession>A0ABI7W2J8</accession>
<dbReference type="Gene3D" id="1.10.238.10">
    <property type="entry name" value="EF-hand"/>
    <property type="match status" value="1"/>
</dbReference>
<dbReference type="InterPro" id="IPR014764">
    <property type="entry name" value="DCN-prot"/>
</dbReference>
<reference evidence="4 5" key="1">
    <citation type="submission" date="2021-02" db="EMBL/GenBank/DDBJ databases">
        <title>Safari Cat Assemblies.</title>
        <authorList>
            <person name="Bredemeyer K.R."/>
            <person name="Murphy W.J."/>
        </authorList>
    </citation>
    <scope>NUCLEOTIDE SEQUENCE [LARGE SCALE GENOMIC DNA]</scope>
</reference>
<reference evidence="4" key="3">
    <citation type="submission" date="2025-09" db="UniProtKB">
        <authorList>
            <consortium name="Ensembl"/>
        </authorList>
    </citation>
    <scope>IDENTIFICATION</scope>
    <source>
        <strain evidence="4">breed Abyssinian</strain>
    </source>
</reference>
<dbReference type="InterPro" id="IPR005176">
    <property type="entry name" value="PONY_dom"/>
</dbReference>
<dbReference type="Pfam" id="PF03556">
    <property type="entry name" value="Cullin_binding"/>
    <property type="match status" value="1"/>
</dbReference>
<protein>
    <recommendedName>
        <fullName evidence="1">DCN1-like protein</fullName>
    </recommendedName>
    <alternativeName>
        <fullName evidence="1">Defective in cullin neddylation protein 1-like protein</fullName>
    </alternativeName>
</protein>
<feature type="domain" description="DCUN1" evidence="3">
    <location>
        <begin position="177"/>
        <end position="363"/>
    </location>
</feature>
<sequence>MSDSSRAQPAAPERGLRQGRYGAEAPGPIALDLKGRGLFASPRPAPSLLLLSNERRGGAVLRPRFSQWLEARWAGRECWRLVLSSEPRCGEPVGGPRGERGSLGGEWGVSCPKMHSDAAAVRSLRSCSSSDCFSKVMPPRKKRRPASGDDLSAKKSRHDGMYRKYDSTRIKTEEEAFSSKRCLEWFYEYAGTDDIVGPEGMEKFCEDIGVEPENVVMLVLAWKLDAQNMGYFTLQEWLKGMTSLQCDTTEKLRNTLDYLRSLLNDSTNFKLIYRYAFDFAREKDQRSLDINTAKCMLGLLLGKIWPLFPVFHQFLEQSKYKVINKDQWCNVLEFSRTINLDLSNYDEDGAWPVLLDEFVEWYKDKQMS</sequence>
<evidence type="ECO:0000256" key="1">
    <source>
        <dbReference type="RuleBase" id="RU363131"/>
    </source>
</evidence>
<evidence type="ECO:0000256" key="2">
    <source>
        <dbReference type="SAM" id="MobiDB-lite"/>
    </source>
</evidence>
<gene>
    <name evidence="4" type="primary">DCUN1D4</name>
</gene>
<dbReference type="Gene3D" id="1.10.238.200">
    <property type="entry name" value="Cullin, PONY binding domain"/>
    <property type="match status" value="1"/>
</dbReference>
<dbReference type="PROSITE" id="PS51229">
    <property type="entry name" value="DCUN1"/>
    <property type="match status" value="1"/>
</dbReference>
<dbReference type="PANTHER" id="PTHR12281">
    <property type="entry name" value="RP42 RELATED"/>
    <property type="match status" value="1"/>
</dbReference>
<organism evidence="4 5">
    <name type="scientific">Felis catus</name>
    <name type="common">Cat</name>
    <name type="synonym">Felis silvestris catus</name>
    <dbReference type="NCBI Taxonomy" id="9685"/>
    <lineage>
        <taxon>Eukaryota</taxon>
        <taxon>Metazoa</taxon>
        <taxon>Chordata</taxon>
        <taxon>Craniata</taxon>
        <taxon>Vertebrata</taxon>
        <taxon>Euteleostomi</taxon>
        <taxon>Mammalia</taxon>
        <taxon>Eutheria</taxon>
        <taxon>Laurasiatheria</taxon>
        <taxon>Carnivora</taxon>
        <taxon>Feliformia</taxon>
        <taxon>Felidae</taxon>
        <taxon>Felinae</taxon>
        <taxon>Felis</taxon>
    </lineage>
</organism>
<dbReference type="PANTHER" id="PTHR12281:SF8">
    <property type="entry name" value="DCN1-LIKE PROTEIN 4"/>
    <property type="match status" value="1"/>
</dbReference>
<evidence type="ECO:0000313" key="4">
    <source>
        <dbReference type="Ensembl" id="ENSFCTP00005004564.1"/>
    </source>
</evidence>
<name>A0ABI7W2J8_FELCA</name>
<dbReference type="InterPro" id="IPR042460">
    <property type="entry name" value="DCN1-like_PONY"/>
</dbReference>
<feature type="region of interest" description="Disordered" evidence="2">
    <location>
        <begin position="131"/>
        <end position="157"/>
    </location>
</feature>